<comment type="caution">
    <text evidence="10">The sequence shown here is derived from an EMBL/GenBank/DDBJ whole genome shotgun (WGS) entry which is preliminary data.</text>
</comment>
<evidence type="ECO:0000256" key="5">
    <source>
        <dbReference type="ARBA" id="ARBA00023004"/>
    </source>
</evidence>
<dbReference type="Gene3D" id="3.55.40.20">
    <property type="entry name" value="Iron/manganese superoxide dismutase, C-terminal domain"/>
    <property type="match status" value="1"/>
</dbReference>
<dbReference type="PANTHER" id="PTHR42769">
    <property type="entry name" value="SUPEROXIDE DISMUTASE"/>
    <property type="match status" value="1"/>
</dbReference>
<evidence type="ECO:0000256" key="4">
    <source>
        <dbReference type="ARBA" id="ARBA00023002"/>
    </source>
</evidence>
<protein>
    <recommendedName>
        <fullName evidence="2 7">Superoxide dismutase</fullName>
        <ecNumber evidence="2 7">1.15.1.1</ecNumber>
    </recommendedName>
</protein>
<keyword evidence="4 7" id="KW-0560">Oxidoreductase</keyword>
<evidence type="ECO:0000256" key="3">
    <source>
        <dbReference type="ARBA" id="ARBA00022723"/>
    </source>
</evidence>
<reference evidence="10" key="1">
    <citation type="submission" date="2020-10" db="EMBL/GenBank/DDBJ databases">
        <authorList>
            <person name="Gilroy R."/>
        </authorList>
    </citation>
    <scope>NUCLEOTIDE SEQUENCE</scope>
    <source>
        <strain evidence="10">D5-748</strain>
    </source>
</reference>
<feature type="domain" description="Manganese/iron superoxide dismutase C-terminal" evidence="9">
    <location>
        <begin position="90"/>
        <end position="189"/>
    </location>
</feature>
<dbReference type="PROSITE" id="PS00088">
    <property type="entry name" value="SOD_MN"/>
    <property type="match status" value="1"/>
</dbReference>
<accession>A0A9D9EG61</accession>
<dbReference type="Pfam" id="PF02777">
    <property type="entry name" value="Sod_Fe_C"/>
    <property type="match status" value="1"/>
</dbReference>
<feature type="domain" description="Manganese/iron superoxide dismutase N-terminal" evidence="8">
    <location>
        <begin position="2"/>
        <end position="81"/>
    </location>
</feature>
<dbReference type="EMBL" id="JADIMO010000021">
    <property type="protein sequence ID" value="MBO8444414.1"/>
    <property type="molecule type" value="Genomic_DNA"/>
</dbReference>
<evidence type="ECO:0000256" key="7">
    <source>
        <dbReference type="RuleBase" id="RU000414"/>
    </source>
</evidence>
<dbReference type="Pfam" id="PF00081">
    <property type="entry name" value="Sod_Fe_N"/>
    <property type="match status" value="1"/>
</dbReference>
<dbReference type="GO" id="GO:0004784">
    <property type="term" value="F:superoxide dismutase activity"/>
    <property type="evidence" value="ECO:0007669"/>
    <property type="project" value="UniProtKB-EC"/>
</dbReference>
<dbReference type="InterPro" id="IPR019833">
    <property type="entry name" value="Mn/Fe_SOD_BS"/>
</dbReference>
<dbReference type="PANTHER" id="PTHR42769:SF3">
    <property type="entry name" value="SUPEROXIDE DISMUTASE [FE] 2, CHLOROPLASTIC"/>
    <property type="match status" value="1"/>
</dbReference>
<name>A0A9D9EG61_9BACT</name>
<feature type="binding site" evidence="6">
    <location>
        <position position="27"/>
    </location>
    <ligand>
        <name>Mn(2+)</name>
        <dbReference type="ChEBI" id="CHEBI:29035"/>
    </ligand>
</feature>
<dbReference type="Gene3D" id="1.10.287.990">
    <property type="entry name" value="Fe,Mn superoxide dismutase (SOD) domain"/>
    <property type="match status" value="1"/>
</dbReference>
<dbReference type="InterPro" id="IPR036314">
    <property type="entry name" value="SOD_C_sf"/>
</dbReference>
<comment type="catalytic activity">
    <reaction evidence="7">
        <text>2 superoxide + 2 H(+) = H2O2 + O2</text>
        <dbReference type="Rhea" id="RHEA:20696"/>
        <dbReference type="ChEBI" id="CHEBI:15378"/>
        <dbReference type="ChEBI" id="CHEBI:15379"/>
        <dbReference type="ChEBI" id="CHEBI:16240"/>
        <dbReference type="ChEBI" id="CHEBI:18421"/>
        <dbReference type="EC" id="1.15.1.1"/>
    </reaction>
</comment>
<evidence type="ECO:0000256" key="2">
    <source>
        <dbReference type="ARBA" id="ARBA00012682"/>
    </source>
</evidence>
<dbReference type="SUPFAM" id="SSF54719">
    <property type="entry name" value="Fe,Mn superoxide dismutase (SOD), C-terminal domain"/>
    <property type="match status" value="1"/>
</dbReference>
<dbReference type="InterPro" id="IPR036324">
    <property type="entry name" value="Mn/Fe_SOD_N_sf"/>
</dbReference>
<feature type="binding site" evidence="6">
    <location>
        <position position="160"/>
    </location>
    <ligand>
        <name>Mn(2+)</name>
        <dbReference type="ChEBI" id="CHEBI:29035"/>
    </ligand>
</feature>
<dbReference type="InterPro" id="IPR001189">
    <property type="entry name" value="Mn/Fe_SOD"/>
</dbReference>
<dbReference type="AlphaFoldDB" id="A0A9D9EG61"/>
<proteinExistence type="inferred from homology"/>
<dbReference type="InterPro" id="IPR019832">
    <property type="entry name" value="Mn/Fe_SOD_C"/>
</dbReference>
<dbReference type="Proteomes" id="UP000823619">
    <property type="component" value="Unassembled WGS sequence"/>
</dbReference>
<dbReference type="FunFam" id="1.10.287.990:FF:000002">
    <property type="entry name" value="Superoxide dismutase"/>
    <property type="match status" value="1"/>
</dbReference>
<comment type="function">
    <text evidence="7">Destroys radicals which are normally produced within the cells and which are toxic to biological systems.</text>
</comment>
<feature type="binding site" evidence="6">
    <location>
        <position position="74"/>
    </location>
    <ligand>
        <name>Mn(2+)</name>
        <dbReference type="ChEBI" id="CHEBI:29035"/>
    </ligand>
</feature>
<comment type="similarity">
    <text evidence="1 7">Belongs to the iron/manganese superoxide dismutase family.</text>
</comment>
<evidence type="ECO:0000256" key="1">
    <source>
        <dbReference type="ARBA" id="ARBA00008714"/>
    </source>
</evidence>
<evidence type="ECO:0000313" key="10">
    <source>
        <dbReference type="EMBL" id="MBO8444414.1"/>
    </source>
</evidence>
<keyword evidence="5" id="KW-0408">Iron</keyword>
<dbReference type="GO" id="GO:0046872">
    <property type="term" value="F:metal ion binding"/>
    <property type="evidence" value="ECO:0007669"/>
    <property type="project" value="UniProtKB-KW"/>
</dbReference>
<dbReference type="SUPFAM" id="SSF46609">
    <property type="entry name" value="Fe,Mn superoxide dismutase (SOD), N-terminal domain"/>
    <property type="match status" value="1"/>
</dbReference>
<dbReference type="InterPro" id="IPR019831">
    <property type="entry name" value="Mn/Fe_SOD_N"/>
</dbReference>
<reference evidence="10" key="2">
    <citation type="journal article" date="2021" name="PeerJ">
        <title>Extensive microbial diversity within the chicken gut microbiome revealed by metagenomics and culture.</title>
        <authorList>
            <person name="Gilroy R."/>
            <person name="Ravi A."/>
            <person name="Getino M."/>
            <person name="Pursley I."/>
            <person name="Horton D.L."/>
            <person name="Alikhan N.F."/>
            <person name="Baker D."/>
            <person name="Gharbi K."/>
            <person name="Hall N."/>
            <person name="Watson M."/>
            <person name="Adriaenssens E.M."/>
            <person name="Foster-Nyarko E."/>
            <person name="Jarju S."/>
            <person name="Secka A."/>
            <person name="Antonio M."/>
            <person name="Oren A."/>
            <person name="Chaudhuri R.R."/>
            <person name="La Ragione R."/>
            <person name="Hildebrand F."/>
            <person name="Pallen M.J."/>
        </authorList>
    </citation>
    <scope>NUCLEOTIDE SEQUENCE</scope>
    <source>
        <strain evidence="10">D5-748</strain>
    </source>
</reference>
<evidence type="ECO:0000259" key="9">
    <source>
        <dbReference type="Pfam" id="PF02777"/>
    </source>
</evidence>
<evidence type="ECO:0000256" key="6">
    <source>
        <dbReference type="PIRSR" id="PIRSR000349-1"/>
    </source>
</evidence>
<evidence type="ECO:0000259" key="8">
    <source>
        <dbReference type="Pfam" id="PF00081"/>
    </source>
</evidence>
<dbReference type="PRINTS" id="PR01703">
    <property type="entry name" value="MNSODISMTASE"/>
</dbReference>
<gene>
    <name evidence="10" type="ORF">IAC23_01785</name>
</gene>
<evidence type="ECO:0000313" key="11">
    <source>
        <dbReference type="Proteomes" id="UP000823619"/>
    </source>
</evidence>
<dbReference type="PIRSF" id="PIRSF000349">
    <property type="entry name" value="SODismutase"/>
    <property type="match status" value="1"/>
</dbReference>
<keyword evidence="3 6" id="KW-0479">Metal-binding</keyword>
<feature type="binding site" evidence="6">
    <location>
        <position position="156"/>
    </location>
    <ligand>
        <name>Mn(2+)</name>
        <dbReference type="ChEBI" id="CHEBI:29035"/>
    </ligand>
</feature>
<dbReference type="EC" id="1.15.1.1" evidence="2 7"/>
<organism evidence="10 11">
    <name type="scientific">Candidatus Cryptobacteroides merdavium</name>
    <dbReference type="NCBI Taxonomy" id="2840769"/>
    <lineage>
        <taxon>Bacteria</taxon>
        <taxon>Pseudomonadati</taxon>
        <taxon>Bacteroidota</taxon>
        <taxon>Bacteroidia</taxon>
        <taxon>Bacteroidales</taxon>
        <taxon>Candidatus Cryptobacteroides</taxon>
    </lineage>
</organism>
<sequence length="190" mass="21545">MKYNLPELPYSLDALEPKMSRETLEFHYGKHLQTYIDNLNKLVAGTPYEEMSLEDIVLKADGAVFNNAAQTWNHTFFFETLAPAPVKMPEKLASRLADAFGSVEAFREEFAKAAVGLFGSGWAWLAEDRDGKLVIVQKQNAGNPMTDGMKPLFVTDVWEHAYYIDYRNRRAAFVDACLELADWEKVAARL</sequence>